<keyword evidence="1" id="KW-0732">Signal</keyword>
<accession>A0A239CAI0</accession>
<dbReference type="EMBL" id="FZOS01000002">
    <property type="protein sequence ID" value="SNS17217.1"/>
    <property type="molecule type" value="Genomic_DNA"/>
</dbReference>
<protein>
    <submittedName>
        <fullName evidence="2">Uncharacterized protein</fullName>
    </submittedName>
</protein>
<sequence>MIGAGLLTTLLLAGSGAAGAIADSRMQIAQLSIRQSVVIRVPARSRAAVPLEWKESKGPKCISMPAVAGAAAIKPDSVDIVLRGGGRVRAQFEDECPALDFYGGFYIRPTEDNRVCAGRDAVHARSGGECQIRRFRTLTPEKSKKK</sequence>
<proteinExistence type="predicted"/>
<evidence type="ECO:0000313" key="2">
    <source>
        <dbReference type="EMBL" id="SNS17217.1"/>
    </source>
</evidence>
<dbReference type="RefSeq" id="WP_089218107.1">
    <property type="nucleotide sequence ID" value="NZ_FZOS01000002.1"/>
</dbReference>
<organism evidence="2 3">
    <name type="scientific">Edaphosphingomonas laterariae</name>
    <dbReference type="NCBI Taxonomy" id="861865"/>
    <lineage>
        <taxon>Bacteria</taxon>
        <taxon>Pseudomonadati</taxon>
        <taxon>Pseudomonadota</taxon>
        <taxon>Alphaproteobacteria</taxon>
        <taxon>Sphingomonadales</taxon>
        <taxon>Rhizorhabdaceae</taxon>
        <taxon>Edaphosphingomonas</taxon>
    </lineage>
</organism>
<evidence type="ECO:0000313" key="3">
    <source>
        <dbReference type="Proteomes" id="UP000198281"/>
    </source>
</evidence>
<gene>
    <name evidence="2" type="ORF">SAMN06295912_10298</name>
</gene>
<reference evidence="3" key="1">
    <citation type="submission" date="2017-06" db="EMBL/GenBank/DDBJ databases">
        <authorList>
            <person name="Varghese N."/>
            <person name="Submissions S."/>
        </authorList>
    </citation>
    <scope>NUCLEOTIDE SEQUENCE [LARGE SCALE GENOMIC DNA]</scope>
    <source>
        <strain evidence="3">LNB2</strain>
    </source>
</reference>
<keyword evidence="3" id="KW-1185">Reference proteome</keyword>
<feature type="signal peptide" evidence="1">
    <location>
        <begin position="1"/>
        <end position="20"/>
    </location>
</feature>
<feature type="chain" id="PRO_5012421371" evidence="1">
    <location>
        <begin position="21"/>
        <end position="146"/>
    </location>
</feature>
<name>A0A239CAI0_9SPHN</name>
<evidence type="ECO:0000256" key="1">
    <source>
        <dbReference type="SAM" id="SignalP"/>
    </source>
</evidence>
<dbReference type="Proteomes" id="UP000198281">
    <property type="component" value="Unassembled WGS sequence"/>
</dbReference>
<dbReference type="OrthoDB" id="7596012at2"/>
<dbReference type="AlphaFoldDB" id="A0A239CAI0"/>